<dbReference type="InterPro" id="IPR003779">
    <property type="entry name" value="CMD-like"/>
</dbReference>
<comment type="caution">
    <text evidence="2">The sequence shown here is derived from an EMBL/GenBank/DDBJ whole genome shotgun (WGS) entry which is preliminary data.</text>
</comment>
<dbReference type="EMBL" id="JBIRYO010000011">
    <property type="protein sequence ID" value="MFI2475424.1"/>
    <property type="molecule type" value="Genomic_DNA"/>
</dbReference>
<protein>
    <submittedName>
        <fullName evidence="2">Carboxymuconolactone decarboxylase family protein</fullName>
    </submittedName>
</protein>
<reference evidence="2 3" key="1">
    <citation type="submission" date="2024-10" db="EMBL/GenBank/DDBJ databases">
        <title>The Natural Products Discovery Center: Release of the First 8490 Sequenced Strains for Exploring Actinobacteria Biosynthetic Diversity.</title>
        <authorList>
            <person name="Kalkreuter E."/>
            <person name="Kautsar S.A."/>
            <person name="Yang D."/>
            <person name="Bader C.D."/>
            <person name="Teijaro C.N."/>
            <person name="Fluegel L."/>
            <person name="Davis C.M."/>
            <person name="Simpson J.R."/>
            <person name="Lauterbach L."/>
            <person name="Steele A.D."/>
            <person name="Gui C."/>
            <person name="Meng S."/>
            <person name="Li G."/>
            <person name="Viehrig K."/>
            <person name="Ye F."/>
            <person name="Su P."/>
            <person name="Kiefer A.F."/>
            <person name="Nichols A."/>
            <person name="Cepeda A.J."/>
            <person name="Yan W."/>
            <person name="Fan B."/>
            <person name="Jiang Y."/>
            <person name="Adhikari A."/>
            <person name="Zheng C.-J."/>
            <person name="Schuster L."/>
            <person name="Cowan T.M."/>
            <person name="Smanski M.J."/>
            <person name="Chevrette M.G."/>
            <person name="De Carvalho L.P.S."/>
            <person name="Shen B."/>
        </authorList>
    </citation>
    <scope>NUCLEOTIDE SEQUENCE [LARGE SCALE GENOMIC DNA]</scope>
    <source>
        <strain evidence="2 3">NPDC019275</strain>
    </source>
</reference>
<keyword evidence="3" id="KW-1185">Reference proteome</keyword>
<evidence type="ECO:0000313" key="3">
    <source>
        <dbReference type="Proteomes" id="UP001611415"/>
    </source>
</evidence>
<dbReference type="InterPro" id="IPR004675">
    <property type="entry name" value="AhpD_core"/>
</dbReference>
<dbReference type="PANTHER" id="PTHR35446">
    <property type="entry name" value="SI:CH211-175M2.5"/>
    <property type="match status" value="1"/>
</dbReference>
<dbReference type="Pfam" id="PF02627">
    <property type="entry name" value="CMD"/>
    <property type="match status" value="1"/>
</dbReference>
<dbReference type="NCBIfam" id="TIGR00778">
    <property type="entry name" value="ahpD_dom"/>
    <property type="match status" value="1"/>
</dbReference>
<name>A0ABW7X2V8_9NOCA</name>
<dbReference type="PANTHER" id="PTHR35446:SF3">
    <property type="entry name" value="CMD DOMAIN-CONTAINING PROTEIN"/>
    <property type="match status" value="1"/>
</dbReference>
<organism evidence="2 3">
    <name type="scientific">Nocardia xishanensis</name>
    <dbReference type="NCBI Taxonomy" id="238964"/>
    <lineage>
        <taxon>Bacteria</taxon>
        <taxon>Bacillati</taxon>
        <taxon>Actinomycetota</taxon>
        <taxon>Actinomycetes</taxon>
        <taxon>Mycobacteriales</taxon>
        <taxon>Nocardiaceae</taxon>
        <taxon>Nocardia</taxon>
    </lineage>
</organism>
<sequence length="253" mass="27222">MSRLPILTPDSADAVQAELLGEVQRQLGRVPNLYATLANSPATLRGYLSLRDALTGGKLRARTREQLALLVAAENGCDYCVAAHTMRAGRMGLSEDEIAATRAGSATDPHADAVLRFARAVMRSRGRVDDTLLAEIRTHGVTDAELAETVGHIALNVLSNYFNHVAKPELDFPAAAPTAPEGTSMTTTWRTATSVELVEGYSLLDRTGQPVQQIEDVQIRIEGGFLHVRTAPEAEIQVVSAPAVARVAYRDQP</sequence>
<dbReference type="RefSeq" id="WP_357409045.1">
    <property type="nucleotide sequence ID" value="NZ_JBEYCD010000014.1"/>
</dbReference>
<dbReference type="InterPro" id="IPR029032">
    <property type="entry name" value="AhpD-like"/>
</dbReference>
<proteinExistence type="predicted"/>
<dbReference type="Gene3D" id="1.20.1290.10">
    <property type="entry name" value="AhpD-like"/>
    <property type="match status" value="1"/>
</dbReference>
<feature type="domain" description="Carboxymuconolactone decarboxylase-like" evidence="1">
    <location>
        <begin position="41"/>
        <end position="119"/>
    </location>
</feature>
<accession>A0ABW7X2V8</accession>
<dbReference type="SUPFAM" id="SSF69118">
    <property type="entry name" value="AhpD-like"/>
    <property type="match status" value="1"/>
</dbReference>
<gene>
    <name evidence="2" type="ORF">ACH49W_18775</name>
</gene>
<evidence type="ECO:0000313" key="2">
    <source>
        <dbReference type="EMBL" id="MFI2475424.1"/>
    </source>
</evidence>
<dbReference type="Proteomes" id="UP001611415">
    <property type="component" value="Unassembled WGS sequence"/>
</dbReference>
<evidence type="ECO:0000259" key="1">
    <source>
        <dbReference type="Pfam" id="PF02627"/>
    </source>
</evidence>